<comment type="caution">
    <text evidence="1">The sequence shown here is derived from an EMBL/GenBank/DDBJ whole genome shotgun (WGS) entry which is preliminary data.</text>
</comment>
<reference evidence="1 2" key="1">
    <citation type="submission" date="2019-05" db="EMBL/GenBank/DDBJ databases">
        <title>Another draft genome of Portunus trituberculatus and its Hox gene families provides insights of decapod evolution.</title>
        <authorList>
            <person name="Jeong J.-H."/>
            <person name="Song I."/>
            <person name="Kim S."/>
            <person name="Choi T."/>
            <person name="Kim D."/>
            <person name="Ryu S."/>
            <person name="Kim W."/>
        </authorList>
    </citation>
    <scope>NUCLEOTIDE SEQUENCE [LARGE SCALE GENOMIC DNA]</scope>
    <source>
        <tissue evidence="1">Muscle</tissue>
    </source>
</reference>
<keyword evidence="2" id="KW-1185">Reference proteome</keyword>
<accession>A0A5B7IZ22</accession>
<sequence>MNRHKCSVLTNNTLGKDKQVNSDRGVAANFPSDLRSVSGATLSYFVSLTSPITFLAASPIPHVQTFPRVIV</sequence>
<protein>
    <submittedName>
        <fullName evidence="1">Uncharacterized protein</fullName>
    </submittedName>
</protein>
<proteinExistence type="predicted"/>
<gene>
    <name evidence="1" type="ORF">E2C01_081790</name>
</gene>
<organism evidence="1 2">
    <name type="scientific">Portunus trituberculatus</name>
    <name type="common">Swimming crab</name>
    <name type="synonym">Neptunus trituberculatus</name>
    <dbReference type="NCBI Taxonomy" id="210409"/>
    <lineage>
        <taxon>Eukaryota</taxon>
        <taxon>Metazoa</taxon>
        <taxon>Ecdysozoa</taxon>
        <taxon>Arthropoda</taxon>
        <taxon>Crustacea</taxon>
        <taxon>Multicrustacea</taxon>
        <taxon>Malacostraca</taxon>
        <taxon>Eumalacostraca</taxon>
        <taxon>Eucarida</taxon>
        <taxon>Decapoda</taxon>
        <taxon>Pleocyemata</taxon>
        <taxon>Brachyura</taxon>
        <taxon>Eubrachyura</taxon>
        <taxon>Portunoidea</taxon>
        <taxon>Portunidae</taxon>
        <taxon>Portuninae</taxon>
        <taxon>Portunus</taxon>
    </lineage>
</organism>
<evidence type="ECO:0000313" key="2">
    <source>
        <dbReference type="Proteomes" id="UP000324222"/>
    </source>
</evidence>
<dbReference type="Proteomes" id="UP000324222">
    <property type="component" value="Unassembled WGS sequence"/>
</dbReference>
<name>A0A5B7IZ22_PORTR</name>
<evidence type="ECO:0000313" key="1">
    <source>
        <dbReference type="EMBL" id="MPC86946.1"/>
    </source>
</evidence>
<dbReference type="EMBL" id="VSRR010073031">
    <property type="protein sequence ID" value="MPC86946.1"/>
    <property type="molecule type" value="Genomic_DNA"/>
</dbReference>
<dbReference type="AlphaFoldDB" id="A0A5B7IZ22"/>